<feature type="transmembrane region" description="Helical" evidence="2">
    <location>
        <begin position="312"/>
        <end position="334"/>
    </location>
</feature>
<sequence>MKHLLLLISLFSFSSQACVNSSYSRLDEKKITNEMIFLALGQFAHRSESFYLFHEQASLEKLRNEPEDFEARNDLAVAYIKLAKYTEAEAELDHNEKLHPGRYETAANYGVLFKKKGEYAKAAKFIAQSLGIKPEGHMGLGDYYLKMCEFLVNEEMEQNFLGVNYIEPPVKSAAIANKEYIVSLIKNDYAFADAYYILGDILYTEGNLQLAIHAYAKAGSLNPVLPIRERYALIRNEWREQRSFMQVVEDRFSLRRKLDRRVNGAERWGENFKLTEEQLMRSSQRIYEFGEIFNEMEIQGMSRVALLEVGTYLGFQFPVFLVLFVIIAALLIGLKIASDQRKKRKNLDQEEA</sequence>
<gene>
    <name evidence="4" type="ORF">PQO03_01590</name>
</gene>
<dbReference type="EMBL" id="CP117811">
    <property type="protein sequence ID" value="WDE96660.1"/>
    <property type="molecule type" value="Genomic_DNA"/>
</dbReference>
<dbReference type="RefSeq" id="WP_274150725.1">
    <property type="nucleotide sequence ID" value="NZ_CP117811.1"/>
</dbReference>
<feature type="chain" id="PRO_5047234459" evidence="3">
    <location>
        <begin position="18"/>
        <end position="352"/>
    </location>
</feature>
<reference evidence="4 5" key="1">
    <citation type="submission" date="2023-02" db="EMBL/GenBank/DDBJ databases">
        <title>Genome sequence of Lentisphaera profundi SAORIC-696.</title>
        <authorList>
            <person name="Kim e."/>
            <person name="Cho J.-C."/>
            <person name="Choi A."/>
            <person name="Kang I."/>
        </authorList>
    </citation>
    <scope>NUCLEOTIDE SEQUENCE [LARGE SCALE GENOMIC DNA]</scope>
    <source>
        <strain evidence="4 5">SAORIC-696</strain>
    </source>
</reference>
<evidence type="ECO:0000313" key="5">
    <source>
        <dbReference type="Proteomes" id="UP001214250"/>
    </source>
</evidence>
<keyword evidence="5" id="KW-1185">Reference proteome</keyword>
<dbReference type="PROSITE" id="PS50005">
    <property type="entry name" value="TPR"/>
    <property type="match status" value="2"/>
</dbReference>
<proteinExistence type="predicted"/>
<keyword evidence="2" id="KW-1133">Transmembrane helix</keyword>
<keyword evidence="2" id="KW-0472">Membrane</keyword>
<evidence type="ECO:0000313" key="4">
    <source>
        <dbReference type="EMBL" id="WDE96660.1"/>
    </source>
</evidence>
<dbReference type="InterPro" id="IPR019734">
    <property type="entry name" value="TPR_rpt"/>
</dbReference>
<evidence type="ECO:0000256" key="1">
    <source>
        <dbReference type="PROSITE-ProRule" id="PRU00339"/>
    </source>
</evidence>
<organism evidence="4 5">
    <name type="scientific">Lentisphaera profundi</name>
    <dbReference type="NCBI Taxonomy" id="1658616"/>
    <lineage>
        <taxon>Bacteria</taxon>
        <taxon>Pseudomonadati</taxon>
        <taxon>Lentisphaerota</taxon>
        <taxon>Lentisphaeria</taxon>
        <taxon>Lentisphaerales</taxon>
        <taxon>Lentisphaeraceae</taxon>
        <taxon>Lentisphaera</taxon>
    </lineage>
</organism>
<evidence type="ECO:0000256" key="3">
    <source>
        <dbReference type="SAM" id="SignalP"/>
    </source>
</evidence>
<keyword evidence="1" id="KW-0802">TPR repeat</keyword>
<keyword evidence="3" id="KW-0732">Signal</keyword>
<evidence type="ECO:0000256" key="2">
    <source>
        <dbReference type="SAM" id="Phobius"/>
    </source>
</evidence>
<dbReference type="InterPro" id="IPR011990">
    <property type="entry name" value="TPR-like_helical_dom_sf"/>
</dbReference>
<protein>
    <submittedName>
        <fullName evidence="4">Tetratricopeptide repeat protein</fullName>
    </submittedName>
</protein>
<dbReference type="Gene3D" id="1.25.40.10">
    <property type="entry name" value="Tetratricopeptide repeat domain"/>
    <property type="match status" value="2"/>
</dbReference>
<dbReference type="Proteomes" id="UP001214250">
    <property type="component" value="Chromosome 1"/>
</dbReference>
<dbReference type="Pfam" id="PF13181">
    <property type="entry name" value="TPR_8"/>
    <property type="match status" value="1"/>
</dbReference>
<accession>A0ABY7VR35</accession>
<dbReference type="PROSITE" id="PS51257">
    <property type="entry name" value="PROKAR_LIPOPROTEIN"/>
    <property type="match status" value="1"/>
</dbReference>
<dbReference type="Pfam" id="PF13432">
    <property type="entry name" value="TPR_16"/>
    <property type="match status" value="1"/>
</dbReference>
<feature type="signal peptide" evidence="3">
    <location>
        <begin position="1"/>
        <end position="17"/>
    </location>
</feature>
<feature type="repeat" description="TPR" evidence="1">
    <location>
        <begin position="103"/>
        <end position="136"/>
    </location>
</feature>
<dbReference type="SUPFAM" id="SSF48452">
    <property type="entry name" value="TPR-like"/>
    <property type="match status" value="1"/>
</dbReference>
<feature type="repeat" description="TPR" evidence="1">
    <location>
        <begin position="192"/>
        <end position="225"/>
    </location>
</feature>
<name>A0ABY7VR35_9BACT</name>
<keyword evidence="2" id="KW-0812">Transmembrane</keyword>
<dbReference type="SMART" id="SM00028">
    <property type="entry name" value="TPR"/>
    <property type="match status" value="3"/>
</dbReference>